<dbReference type="OrthoDB" id="419598at2759"/>
<proteinExistence type="inferred from homology"/>
<comment type="similarity">
    <text evidence="1">Belongs to the NmrA-type oxidoreductase family. Isoflavone reductase subfamily.</text>
</comment>
<feature type="domain" description="NAD(P)-binding" evidence="4">
    <location>
        <begin position="11"/>
        <end position="107"/>
    </location>
</feature>
<dbReference type="InterPro" id="IPR051609">
    <property type="entry name" value="NmrA/Isoflavone_reductase-like"/>
</dbReference>
<reference evidence="5" key="1">
    <citation type="journal article" date="2020" name="Stud. Mycol.">
        <title>101 Dothideomycetes genomes: a test case for predicting lifestyles and emergence of pathogens.</title>
        <authorList>
            <person name="Haridas S."/>
            <person name="Albert R."/>
            <person name="Binder M."/>
            <person name="Bloem J."/>
            <person name="Labutti K."/>
            <person name="Salamov A."/>
            <person name="Andreopoulos B."/>
            <person name="Baker S."/>
            <person name="Barry K."/>
            <person name="Bills G."/>
            <person name="Bluhm B."/>
            <person name="Cannon C."/>
            <person name="Castanera R."/>
            <person name="Culley D."/>
            <person name="Daum C."/>
            <person name="Ezra D."/>
            <person name="Gonzalez J."/>
            <person name="Henrissat B."/>
            <person name="Kuo A."/>
            <person name="Liang C."/>
            <person name="Lipzen A."/>
            <person name="Lutzoni F."/>
            <person name="Magnuson J."/>
            <person name="Mondo S."/>
            <person name="Nolan M."/>
            <person name="Ohm R."/>
            <person name="Pangilinan J."/>
            <person name="Park H.-J."/>
            <person name="Ramirez L."/>
            <person name="Alfaro M."/>
            <person name="Sun H."/>
            <person name="Tritt A."/>
            <person name="Yoshinaga Y."/>
            <person name="Zwiers L.-H."/>
            <person name="Turgeon B."/>
            <person name="Goodwin S."/>
            <person name="Spatafora J."/>
            <person name="Crous P."/>
            <person name="Grigoriev I."/>
        </authorList>
    </citation>
    <scope>NUCLEOTIDE SEQUENCE</scope>
    <source>
        <strain evidence="5">CBS 109.77</strain>
    </source>
</reference>
<accession>A0A6A6XVH3</accession>
<dbReference type="AlphaFoldDB" id="A0A6A6XVH3"/>
<keyword evidence="3" id="KW-0560">Oxidoreductase</keyword>
<dbReference type="InterPro" id="IPR036291">
    <property type="entry name" value="NAD(P)-bd_dom_sf"/>
</dbReference>
<organism evidence="5 6">
    <name type="scientific">Melanomma pulvis-pyrius CBS 109.77</name>
    <dbReference type="NCBI Taxonomy" id="1314802"/>
    <lineage>
        <taxon>Eukaryota</taxon>
        <taxon>Fungi</taxon>
        <taxon>Dikarya</taxon>
        <taxon>Ascomycota</taxon>
        <taxon>Pezizomycotina</taxon>
        <taxon>Dothideomycetes</taxon>
        <taxon>Pleosporomycetidae</taxon>
        <taxon>Pleosporales</taxon>
        <taxon>Melanommataceae</taxon>
        <taxon>Melanomma</taxon>
    </lineage>
</organism>
<evidence type="ECO:0000313" key="5">
    <source>
        <dbReference type="EMBL" id="KAF2800389.1"/>
    </source>
</evidence>
<evidence type="ECO:0000313" key="6">
    <source>
        <dbReference type="Proteomes" id="UP000799757"/>
    </source>
</evidence>
<gene>
    <name evidence="5" type="ORF">K505DRAFT_345226</name>
</gene>
<dbReference type="PANTHER" id="PTHR47706:SF7">
    <property type="entry name" value="CIPA-LIKE, PUTATIVE (AFU_ORTHOLOGUE AFUA_1G01630)-RELATED"/>
    <property type="match status" value="1"/>
</dbReference>
<dbReference type="Gene3D" id="3.40.50.720">
    <property type="entry name" value="NAD(P)-binding Rossmann-like Domain"/>
    <property type="match status" value="1"/>
</dbReference>
<keyword evidence="2" id="KW-0521">NADP</keyword>
<dbReference type="EMBL" id="MU001748">
    <property type="protein sequence ID" value="KAF2800389.1"/>
    <property type="molecule type" value="Genomic_DNA"/>
</dbReference>
<evidence type="ECO:0000256" key="2">
    <source>
        <dbReference type="ARBA" id="ARBA00022857"/>
    </source>
</evidence>
<dbReference type="SUPFAM" id="SSF51735">
    <property type="entry name" value="NAD(P)-binding Rossmann-fold domains"/>
    <property type="match status" value="1"/>
</dbReference>
<protein>
    <submittedName>
        <fullName evidence="5">NAD(P)-binding protein</fullName>
    </submittedName>
</protein>
<keyword evidence="6" id="KW-1185">Reference proteome</keyword>
<evidence type="ECO:0000259" key="4">
    <source>
        <dbReference type="Pfam" id="PF13460"/>
    </source>
</evidence>
<sequence length="311" mass="34016">MSGIKKVAIVGAAGNLASHCVTELLKTGKHTVTAIVRTESTSTFPDGVLVSRVDFNSSTALESTLRGQDFLMITLAPAAPPDLHTRLVRAAIAAGVPYIMPNAYGYDVTNATLAKQEMYTGMSWQKCKEVEELGGTWVGMTCGCWYEWHAFAFLGDNSFGIDIKKRTVTFFDEGTTKVQVSTWKQCGRALAALLSLPESGSSPAVADWKNASFKFDSFDLSQRDMLDSLNRVMRIGDGDWDIKYVKAEDRVNEGLEAMKGGDMSGFAKAMYSRVFYKSGDSVYETSNEVLGLEREVLDEQTKSIVDAVLKA</sequence>
<dbReference type="InterPro" id="IPR016040">
    <property type="entry name" value="NAD(P)-bd_dom"/>
</dbReference>
<evidence type="ECO:0000256" key="3">
    <source>
        <dbReference type="ARBA" id="ARBA00023002"/>
    </source>
</evidence>
<dbReference type="Proteomes" id="UP000799757">
    <property type="component" value="Unassembled WGS sequence"/>
</dbReference>
<evidence type="ECO:0000256" key="1">
    <source>
        <dbReference type="ARBA" id="ARBA00005725"/>
    </source>
</evidence>
<dbReference type="GO" id="GO:0016491">
    <property type="term" value="F:oxidoreductase activity"/>
    <property type="evidence" value="ECO:0007669"/>
    <property type="project" value="UniProtKB-KW"/>
</dbReference>
<dbReference type="PANTHER" id="PTHR47706">
    <property type="entry name" value="NMRA-LIKE FAMILY PROTEIN"/>
    <property type="match status" value="1"/>
</dbReference>
<name>A0A6A6XVH3_9PLEO</name>
<dbReference type="Pfam" id="PF13460">
    <property type="entry name" value="NAD_binding_10"/>
    <property type="match status" value="1"/>
</dbReference>